<dbReference type="Gene3D" id="2.60.120.10">
    <property type="entry name" value="Jelly Rolls"/>
    <property type="match status" value="1"/>
</dbReference>
<reference evidence="2" key="1">
    <citation type="submission" date="2024-08" db="EMBL/GenBank/DDBJ databases">
        <authorList>
            <person name="Chaddad Z."/>
            <person name="Lamrabet M."/>
            <person name="Bouhnik O."/>
            <person name="Alami S."/>
            <person name="Wipf D."/>
            <person name="Courty P.E."/>
            <person name="Missbah El Idrissi M."/>
        </authorList>
    </citation>
    <scope>NUCLEOTIDE SEQUENCE</scope>
    <source>
        <strain evidence="2">LLZ17</strain>
    </source>
</reference>
<dbReference type="InterPro" id="IPR014710">
    <property type="entry name" value="RmlC-like_jellyroll"/>
</dbReference>
<dbReference type="Pfam" id="PF05899">
    <property type="entry name" value="Cupin_3"/>
    <property type="match status" value="1"/>
</dbReference>
<gene>
    <name evidence="2" type="ORF">AB8Z38_30165</name>
</gene>
<dbReference type="RefSeq" id="WP_369721276.1">
    <property type="nucleotide sequence ID" value="NZ_CP165734.1"/>
</dbReference>
<dbReference type="PANTHER" id="PTHR40943:SF1">
    <property type="entry name" value="CYTOPLASMIC PROTEIN"/>
    <property type="match status" value="1"/>
</dbReference>
<dbReference type="InterPro" id="IPR011051">
    <property type="entry name" value="RmlC_Cupin_sf"/>
</dbReference>
<accession>A0AB39XI68</accession>
<dbReference type="AlphaFoldDB" id="A0AB39XI68"/>
<name>A0AB39XI68_9BRAD</name>
<dbReference type="PANTHER" id="PTHR40943">
    <property type="entry name" value="CYTOPLASMIC PROTEIN-RELATED"/>
    <property type="match status" value="1"/>
</dbReference>
<dbReference type="EMBL" id="CP165734">
    <property type="protein sequence ID" value="XDV56831.1"/>
    <property type="molecule type" value="Genomic_DNA"/>
</dbReference>
<dbReference type="InterPro" id="IPR008579">
    <property type="entry name" value="UGlyAH_Cupin_dom"/>
</dbReference>
<sequence length="159" mass="17716">MPLAAFDTTHCDVDLEPSPIEPSWIIEGNPEARSRVLSTSGCKTAWTLIWSCTEGRFNWHYEFDETIMILEGSIVLEGDGMPPKRYGVGDVVFFRNGTRATWCVDGYVKKIAFCRLTNAPGLGYAIRALNKLRSVIRRNSPALVPALGCFNLLGQVEFD</sequence>
<dbReference type="SUPFAM" id="SSF51182">
    <property type="entry name" value="RmlC-like cupins"/>
    <property type="match status" value="1"/>
</dbReference>
<evidence type="ECO:0000259" key="1">
    <source>
        <dbReference type="Pfam" id="PF05899"/>
    </source>
</evidence>
<evidence type="ECO:0000313" key="2">
    <source>
        <dbReference type="EMBL" id="XDV56831.1"/>
    </source>
</evidence>
<proteinExistence type="predicted"/>
<protein>
    <submittedName>
        <fullName evidence="2">Cupin domain-containing protein</fullName>
    </submittedName>
</protein>
<dbReference type="CDD" id="cd02227">
    <property type="entry name" value="cupin_TM1112-like"/>
    <property type="match status" value="1"/>
</dbReference>
<organism evidence="2">
    <name type="scientific">Bradyrhizobium sp. LLZ17</name>
    <dbReference type="NCBI Taxonomy" id="3239388"/>
    <lineage>
        <taxon>Bacteria</taxon>
        <taxon>Pseudomonadati</taxon>
        <taxon>Pseudomonadota</taxon>
        <taxon>Alphaproteobacteria</taxon>
        <taxon>Hyphomicrobiales</taxon>
        <taxon>Nitrobacteraceae</taxon>
        <taxon>Bradyrhizobium</taxon>
    </lineage>
</organism>
<feature type="domain" description="(S)-ureidoglycine aminohydrolase cupin" evidence="1">
    <location>
        <begin position="43"/>
        <end position="111"/>
    </location>
</feature>